<proteinExistence type="predicted"/>
<keyword evidence="1" id="KW-0812">Transmembrane</keyword>
<keyword evidence="1" id="KW-1133">Transmembrane helix</keyword>
<evidence type="ECO:0000313" key="2">
    <source>
        <dbReference type="EMBL" id="KAG1334332.1"/>
    </source>
</evidence>
<feature type="transmembrane region" description="Helical" evidence="1">
    <location>
        <begin position="90"/>
        <end position="110"/>
    </location>
</feature>
<keyword evidence="3" id="KW-1185">Reference proteome</keyword>
<protein>
    <submittedName>
        <fullName evidence="2">Uncharacterized protein</fullName>
    </submittedName>
</protein>
<reference evidence="2" key="2">
    <citation type="submission" date="2019-07" db="EMBL/GenBank/DDBJ databases">
        <authorList>
            <person name="Yang Y."/>
            <person name="Bocs S."/>
            <person name="Baudouin L."/>
        </authorList>
    </citation>
    <scope>NUCLEOTIDE SEQUENCE</scope>
    <source>
        <tissue evidence="2">Spear leaf of Hainan Tall coconut</tissue>
    </source>
</reference>
<feature type="transmembrane region" description="Helical" evidence="1">
    <location>
        <begin position="51"/>
        <end position="70"/>
    </location>
</feature>
<feature type="transmembrane region" description="Helical" evidence="1">
    <location>
        <begin position="26"/>
        <end position="44"/>
    </location>
</feature>
<evidence type="ECO:0000256" key="1">
    <source>
        <dbReference type="SAM" id="Phobius"/>
    </source>
</evidence>
<sequence>MAPSSFEEFLVPAPQIARTRGPEPNLVAKFALFVGTGGLMLGFCRRHQLDLAFQVYLSTNLITFILGLVLMKVSMVSPPNSTATRNGKMILWVTLFMAVVTLALGSFLLMETDG</sequence>
<evidence type="ECO:0000313" key="3">
    <source>
        <dbReference type="Proteomes" id="UP000797356"/>
    </source>
</evidence>
<accession>A0A8K0MY12</accession>
<name>A0A8K0MY12_COCNU</name>
<reference evidence="2" key="1">
    <citation type="journal article" date="2017" name="Gigascience">
        <title>The genome draft of coconut (Cocos nucifera).</title>
        <authorList>
            <person name="Xiao Y."/>
            <person name="Xu P."/>
            <person name="Fan H."/>
            <person name="Baudouin L."/>
            <person name="Xia W."/>
            <person name="Bocs S."/>
            <person name="Xu J."/>
            <person name="Li Q."/>
            <person name="Guo A."/>
            <person name="Zhou L."/>
            <person name="Li J."/>
            <person name="Wu Y."/>
            <person name="Ma Z."/>
            <person name="Armero A."/>
            <person name="Issali A.E."/>
            <person name="Liu N."/>
            <person name="Peng M."/>
            <person name="Yang Y."/>
        </authorList>
    </citation>
    <scope>NUCLEOTIDE SEQUENCE</scope>
    <source>
        <tissue evidence="2">Spear leaf of Hainan Tall coconut</tissue>
    </source>
</reference>
<dbReference type="AlphaFoldDB" id="A0A8K0MY12"/>
<dbReference type="EMBL" id="CM017874">
    <property type="protein sequence ID" value="KAG1334332.1"/>
    <property type="molecule type" value="Genomic_DNA"/>
</dbReference>
<comment type="caution">
    <text evidence="2">The sequence shown here is derived from an EMBL/GenBank/DDBJ whole genome shotgun (WGS) entry which is preliminary data.</text>
</comment>
<keyword evidence="1" id="KW-0472">Membrane</keyword>
<organism evidence="2 3">
    <name type="scientific">Cocos nucifera</name>
    <name type="common">Coconut palm</name>
    <dbReference type="NCBI Taxonomy" id="13894"/>
    <lineage>
        <taxon>Eukaryota</taxon>
        <taxon>Viridiplantae</taxon>
        <taxon>Streptophyta</taxon>
        <taxon>Embryophyta</taxon>
        <taxon>Tracheophyta</taxon>
        <taxon>Spermatophyta</taxon>
        <taxon>Magnoliopsida</taxon>
        <taxon>Liliopsida</taxon>
        <taxon>Arecaceae</taxon>
        <taxon>Arecoideae</taxon>
        <taxon>Cocoseae</taxon>
        <taxon>Attaleinae</taxon>
        <taxon>Cocos</taxon>
    </lineage>
</organism>
<gene>
    <name evidence="2" type="ORF">COCNU_03G004510</name>
</gene>
<dbReference type="Proteomes" id="UP000797356">
    <property type="component" value="Chromosome 3"/>
</dbReference>